<feature type="chain" id="PRO_5046775884" evidence="1">
    <location>
        <begin position="29"/>
        <end position="684"/>
    </location>
</feature>
<keyword evidence="3" id="KW-1185">Reference proteome</keyword>
<organism evidence="2 3">
    <name type="scientific">Salinimonas profundi</name>
    <dbReference type="NCBI Taxonomy" id="2729140"/>
    <lineage>
        <taxon>Bacteria</taxon>
        <taxon>Pseudomonadati</taxon>
        <taxon>Pseudomonadota</taxon>
        <taxon>Gammaproteobacteria</taxon>
        <taxon>Alteromonadales</taxon>
        <taxon>Alteromonadaceae</taxon>
        <taxon>Alteromonas/Salinimonas group</taxon>
        <taxon>Salinimonas</taxon>
    </lineage>
</organism>
<dbReference type="SMART" id="SM00710">
    <property type="entry name" value="PbH1"/>
    <property type="match status" value="7"/>
</dbReference>
<evidence type="ECO:0000256" key="1">
    <source>
        <dbReference type="SAM" id="SignalP"/>
    </source>
</evidence>
<gene>
    <name evidence="2" type="ORF">HHX48_07100</name>
</gene>
<evidence type="ECO:0000313" key="3">
    <source>
        <dbReference type="Proteomes" id="UP000624419"/>
    </source>
</evidence>
<comment type="caution">
    <text evidence="2">The sequence shown here is derived from an EMBL/GenBank/DDBJ whole genome shotgun (WGS) entry which is preliminary data.</text>
</comment>
<keyword evidence="1" id="KW-0732">Signal</keyword>
<name>A0ABR8LGW9_9ALTE</name>
<dbReference type="EMBL" id="JABBXD010000002">
    <property type="protein sequence ID" value="MBD3585494.1"/>
    <property type="molecule type" value="Genomic_DNA"/>
</dbReference>
<protein>
    <submittedName>
        <fullName evidence="2">Right-handed parallel beta-helix repeat-containing protein</fullName>
    </submittedName>
</protein>
<proteinExistence type="predicted"/>
<dbReference type="Proteomes" id="UP000624419">
    <property type="component" value="Unassembled WGS sequence"/>
</dbReference>
<evidence type="ECO:0000313" key="2">
    <source>
        <dbReference type="EMBL" id="MBD3585494.1"/>
    </source>
</evidence>
<dbReference type="InterPro" id="IPR006626">
    <property type="entry name" value="PbH1"/>
</dbReference>
<dbReference type="RefSeq" id="WP_191023572.1">
    <property type="nucleotide sequence ID" value="NZ_JABBXD010000002.1"/>
</dbReference>
<dbReference type="SUPFAM" id="SSF51126">
    <property type="entry name" value="Pectin lyase-like"/>
    <property type="match status" value="1"/>
</dbReference>
<dbReference type="Gene3D" id="2.160.20.10">
    <property type="entry name" value="Single-stranded right-handed beta-helix, Pectin lyase-like"/>
    <property type="match status" value="1"/>
</dbReference>
<dbReference type="InterPro" id="IPR012334">
    <property type="entry name" value="Pectin_lyas_fold"/>
</dbReference>
<accession>A0ABR8LGW9</accession>
<feature type="signal peptide" evidence="1">
    <location>
        <begin position="1"/>
        <end position="28"/>
    </location>
</feature>
<sequence length="684" mass="75168">MLLHRAKRLSRLIIGLSLLATPAASTFAATSTQQAFVAGQPGTAALEQITQQMSLSDIEALVVSLKNDKQYKRMLQKLQADETSAAAEILAALKDTGSLYDATTTLVQQKTGDAQKLVRAAMLLFPADRYALYHALLAESTLSENQVKSWASSTGVLTSQLYADEAFDSAGIAIEPLMESLSVSIAGQTADTKASVYFRRANASNGDWQRANDLQWEPVTAHLTGPLVYLQPDTAYELKIRLEQADGSSQTLMRQTATRAETPPVDPDKVYQLADIYNGGTLDLEALGIEGKPGAWAKIVGDPNLPIVAPDGNKHAIDIGNNSYIYFENIVVKGGRTHSVFAEKAHHIWINECDISDWGRSANILKNGVAYELEDAQPINYDSAIYLRQSGVVTVENCHIHDPNALANDWRYGHPKGPNAFFAHANHPNPAYKGQVILRNNIFEGKPEHRFNDVIEGRKNGEPLGGFVRDSAIYGNTLRYANDDSIEIDGGQYNVLVYNNDIAHSYTGVSAIPTRVGPSFIFNNYIHDLGDQTGKQWAAVKLGGLFAGAFGKSHIYHNLITVGRNGIAASRFQEDNTFYTHAQNNIVITQKDANMVGLNVYDPRQFEQTRYVNNYFFNTKKGEPKVEGTIAVPYAYPSEVNTKNAESWVNSEDQAMFPANDAYYIPNFSLKNAQQGAYINGLIN</sequence>
<reference evidence="2 3" key="1">
    <citation type="submission" date="2020-04" db="EMBL/GenBank/DDBJ databases">
        <title>Salinimonas sp. HHU 13199.</title>
        <authorList>
            <person name="Cui X."/>
            <person name="Zhang D."/>
        </authorList>
    </citation>
    <scope>NUCLEOTIDE SEQUENCE [LARGE SCALE GENOMIC DNA]</scope>
    <source>
        <strain evidence="2 3">HHU 13199</strain>
    </source>
</reference>
<dbReference type="InterPro" id="IPR011050">
    <property type="entry name" value="Pectin_lyase_fold/virulence"/>
</dbReference>